<evidence type="ECO:0000256" key="2">
    <source>
        <dbReference type="SAM" id="SignalP"/>
    </source>
</evidence>
<accession>A0ABV8MKI1</accession>
<dbReference type="RefSeq" id="WP_378161569.1">
    <property type="nucleotide sequence ID" value="NZ_JBHSBU010000001.1"/>
</dbReference>
<feature type="chain" id="PRO_5045180538" evidence="2">
    <location>
        <begin position="23"/>
        <end position="261"/>
    </location>
</feature>
<dbReference type="SMART" id="SM00062">
    <property type="entry name" value="PBPb"/>
    <property type="match status" value="1"/>
</dbReference>
<dbReference type="PANTHER" id="PTHR35936">
    <property type="entry name" value="MEMBRANE-BOUND LYTIC MUREIN TRANSGLYCOSYLASE F"/>
    <property type="match status" value="1"/>
</dbReference>
<keyword evidence="5" id="KW-1185">Reference proteome</keyword>
<comment type="caution">
    <text evidence="4">The sequence shown here is derived from an EMBL/GenBank/DDBJ whole genome shotgun (WGS) entry which is preliminary data.</text>
</comment>
<gene>
    <name evidence="4" type="ORF">ACFOW7_04690</name>
</gene>
<feature type="signal peptide" evidence="2">
    <location>
        <begin position="1"/>
        <end position="22"/>
    </location>
</feature>
<dbReference type="Proteomes" id="UP001595791">
    <property type="component" value="Unassembled WGS sequence"/>
</dbReference>
<reference evidence="5" key="1">
    <citation type="journal article" date="2019" name="Int. J. Syst. Evol. Microbiol.">
        <title>The Global Catalogue of Microorganisms (GCM) 10K type strain sequencing project: providing services to taxonomists for standard genome sequencing and annotation.</title>
        <authorList>
            <consortium name="The Broad Institute Genomics Platform"/>
            <consortium name="The Broad Institute Genome Sequencing Center for Infectious Disease"/>
            <person name="Wu L."/>
            <person name="Ma J."/>
        </authorList>
    </citation>
    <scope>NUCLEOTIDE SEQUENCE [LARGE SCALE GENOMIC DNA]</scope>
    <source>
        <strain evidence="5">LMG 29894</strain>
    </source>
</reference>
<feature type="domain" description="Solute-binding protein family 3/N-terminal" evidence="3">
    <location>
        <begin position="48"/>
        <end position="249"/>
    </location>
</feature>
<dbReference type="Pfam" id="PF00497">
    <property type="entry name" value="SBP_bac_3"/>
    <property type="match status" value="1"/>
</dbReference>
<evidence type="ECO:0000256" key="1">
    <source>
        <dbReference type="ARBA" id="ARBA00022729"/>
    </source>
</evidence>
<dbReference type="SUPFAM" id="SSF53850">
    <property type="entry name" value="Periplasmic binding protein-like II"/>
    <property type="match status" value="1"/>
</dbReference>
<evidence type="ECO:0000313" key="5">
    <source>
        <dbReference type="Proteomes" id="UP001595791"/>
    </source>
</evidence>
<keyword evidence="1 2" id="KW-0732">Signal</keyword>
<dbReference type="Gene3D" id="3.40.190.10">
    <property type="entry name" value="Periplasmic binding protein-like II"/>
    <property type="match status" value="2"/>
</dbReference>
<evidence type="ECO:0000259" key="3">
    <source>
        <dbReference type="SMART" id="SM00062"/>
    </source>
</evidence>
<name>A0ABV8MKI1_9NEIS</name>
<proteinExistence type="predicted"/>
<dbReference type="InterPro" id="IPR001638">
    <property type="entry name" value="Solute-binding_3/MltF_N"/>
</dbReference>
<protein>
    <submittedName>
        <fullName evidence="4">Substrate-binding periplasmic protein</fullName>
    </submittedName>
</protein>
<organism evidence="4 5">
    <name type="scientific">Chitinimonas lacunae</name>
    <dbReference type="NCBI Taxonomy" id="1963018"/>
    <lineage>
        <taxon>Bacteria</taxon>
        <taxon>Pseudomonadati</taxon>
        <taxon>Pseudomonadota</taxon>
        <taxon>Betaproteobacteria</taxon>
        <taxon>Neisseriales</taxon>
        <taxon>Chitinibacteraceae</taxon>
        <taxon>Chitinimonas</taxon>
    </lineage>
</organism>
<sequence length="261" mass="29649">MWRPPTLLLSLCLALLAHQVPAATVTIRLANGEWPPYMSAKLPHYGAVSRIVSEAFASEGIQVRYEFYPWKRGLELARNGGIDGTLAWVRTDDRERDFWLSDPLFESNAVLAYRKEKPVDWQKADDLGRYLIGATIGYAYGPLFSRFEQRFPRNVERSPSDEVNLSKLMAGRIDAFVTEREVAYYLATQHYGPGVLLRFATHPKTLDSNKMYLLLSREVPQGKAFQAAFNRGLARLMAAGRVEQYLHEARQMVQTPNIPPS</sequence>
<evidence type="ECO:0000313" key="4">
    <source>
        <dbReference type="EMBL" id="MFC4158657.1"/>
    </source>
</evidence>
<dbReference type="PANTHER" id="PTHR35936:SF25">
    <property type="entry name" value="ABC TRANSPORTER SUBSTRATE-BINDING PROTEIN"/>
    <property type="match status" value="1"/>
</dbReference>
<dbReference type="EMBL" id="JBHSBU010000001">
    <property type="protein sequence ID" value="MFC4158657.1"/>
    <property type="molecule type" value="Genomic_DNA"/>
</dbReference>